<protein>
    <recommendedName>
        <fullName evidence="1">DUF7674 domain-containing protein</fullName>
    </recommendedName>
</protein>
<evidence type="ECO:0000313" key="2">
    <source>
        <dbReference type="EMBL" id="RLK58898.1"/>
    </source>
</evidence>
<dbReference type="InterPro" id="IPR056091">
    <property type="entry name" value="DUF7674"/>
</dbReference>
<evidence type="ECO:0000313" key="3">
    <source>
        <dbReference type="Proteomes" id="UP000282454"/>
    </source>
</evidence>
<accession>A0A421B3N9</accession>
<reference evidence="2 3" key="1">
    <citation type="submission" date="2018-10" db="EMBL/GenBank/DDBJ databases">
        <title>Genomic Encyclopedia of Archaeal and Bacterial Type Strains, Phase II (KMG-II): from individual species to whole genera.</title>
        <authorList>
            <person name="Goeker M."/>
        </authorList>
    </citation>
    <scope>NUCLEOTIDE SEQUENCE [LARGE SCALE GENOMIC DNA]</scope>
    <source>
        <strain evidence="2 3">DSM 45657</strain>
    </source>
</reference>
<dbReference type="EMBL" id="RCDD01000002">
    <property type="protein sequence ID" value="RLK58898.1"/>
    <property type="molecule type" value="Genomic_DNA"/>
</dbReference>
<organism evidence="2 3">
    <name type="scientific">Actinokineospora cianjurensis</name>
    <dbReference type="NCBI Taxonomy" id="585224"/>
    <lineage>
        <taxon>Bacteria</taxon>
        <taxon>Bacillati</taxon>
        <taxon>Actinomycetota</taxon>
        <taxon>Actinomycetes</taxon>
        <taxon>Pseudonocardiales</taxon>
        <taxon>Pseudonocardiaceae</taxon>
        <taxon>Actinokineospora</taxon>
    </lineage>
</organism>
<dbReference type="RefSeq" id="WP_121391814.1">
    <property type="nucleotide sequence ID" value="NZ_RCDD01000002.1"/>
</dbReference>
<keyword evidence="3" id="KW-1185">Reference proteome</keyword>
<dbReference type="OrthoDB" id="3700397at2"/>
<gene>
    <name evidence="2" type="ORF">CLV68_3378</name>
</gene>
<feature type="domain" description="DUF7674" evidence="1">
    <location>
        <begin position="9"/>
        <end position="108"/>
    </location>
</feature>
<dbReference type="Proteomes" id="UP000282454">
    <property type="component" value="Unassembled WGS sequence"/>
</dbReference>
<name>A0A421B3N9_9PSEU</name>
<sequence length="127" mass="14317">MIEHAWLREIAADIAYTPSYMAEELPISQAIEAAQQFVEVFDTLDTSVVQKTFRVLEDALRDGTEQEKDAAATGFLESVLSAWDRGFDLESIWQHVGPESREYCIAWNEFTGVPTPEWMRSIDVGSG</sequence>
<dbReference type="AlphaFoldDB" id="A0A421B3N9"/>
<evidence type="ECO:0000259" key="1">
    <source>
        <dbReference type="Pfam" id="PF24722"/>
    </source>
</evidence>
<dbReference type="Pfam" id="PF24722">
    <property type="entry name" value="DUF7674"/>
    <property type="match status" value="1"/>
</dbReference>
<comment type="caution">
    <text evidence="2">The sequence shown here is derived from an EMBL/GenBank/DDBJ whole genome shotgun (WGS) entry which is preliminary data.</text>
</comment>
<proteinExistence type="predicted"/>